<dbReference type="PROSITE" id="PS51352">
    <property type="entry name" value="THIOREDOXIN_2"/>
    <property type="match status" value="1"/>
</dbReference>
<dbReference type="Pfam" id="PF01323">
    <property type="entry name" value="DSBA"/>
    <property type="match status" value="1"/>
</dbReference>
<protein>
    <submittedName>
        <fullName evidence="7">Membrane protein</fullName>
    </submittedName>
</protein>
<dbReference type="CDD" id="cd03023">
    <property type="entry name" value="DsbA_Com1_like"/>
    <property type="match status" value="1"/>
</dbReference>
<evidence type="ECO:0000259" key="6">
    <source>
        <dbReference type="PROSITE" id="PS51352"/>
    </source>
</evidence>
<feature type="domain" description="Thioredoxin" evidence="6">
    <location>
        <begin position="57"/>
        <end position="241"/>
    </location>
</feature>
<name>A0A061SLM1_9RHOB</name>
<evidence type="ECO:0000313" key="8">
    <source>
        <dbReference type="Proteomes" id="UP000027337"/>
    </source>
</evidence>
<dbReference type="PROSITE" id="PS00194">
    <property type="entry name" value="THIOREDOXIN_1"/>
    <property type="match status" value="1"/>
</dbReference>
<evidence type="ECO:0000256" key="2">
    <source>
        <dbReference type="ARBA" id="ARBA00023002"/>
    </source>
</evidence>
<dbReference type="RefSeq" id="WP_037911073.1">
    <property type="nucleotide sequence ID" value="NZ_JEMU01000020.1"/>
</dbReference>
<feature type="signal peptide" evidence="5">
    <location>
        <begin position="1"/>
        <end position="23"/>
    </location>
</feature>
<dbReference type="EMBL" id="JEMU01000020">
    <property type="protein sequence ID" value="KAJ01742.1"/>
    <property type="molecule type" value="Genomic_DNA"/>
</dbReference>
<comment type="caution">
    <text evidence="7">The sequence shown here is derived from an EMBL/GenBank/DDBJ whole genome shotgun (WGS) entry which is preliminary data.</text>
</comment>
<dbReference type="SUPFAM" id="SSF52833">
    <property type="entry name" value="Thioredoxin-like"/>
    <property type="match status" value="1"/>
</dbReference>
<dbReference type="InterPro" id="IPR036249">
    <property type="entry name" value="Thioredoxin-like_sf"/>
</dbReference>
<reference evidence="7 8" key="1">
    <citation type="journal article" date="2014" name="Genome Announc.">
        <title>Draft Genome Sequences of Two Isolates of the Roseobacter Group, Sulfitobacter sp. Strains 3SOLIMAR09 and 1FIGIMAR09, from Harbors of Mallorca Island (Mediterranean Sea).</title>
        <authorList>
            <person name="Mas-Llado M."/>
            <person name="Pina-Villalonga J.M."/>
            <person name="Brunet-Galmes I."/>
            <person name="Nogales B."/>
            <person name="Bosch R."/>
        </authorList>
    </citation>
    <scope>NUCLEOTIDE SEQUENCE [LARGE SCALE GENOMIC DNA]</scope>
    <source>
        <strain evidence="7 8">1FIGIMAR09</strain>
    </source>
</reference>
<feature type="chain" id="PRO_5001606555" evidence="5">
    <location>
        <begin position="24"/>
        <end position="245"/>
    </location>
</feature>
<dbReference type="Pfam" id="PF18312">
    <property type="entry name" value="ScsC_N"/>
    <property type="match status" value="1"/>
</dbReference>
<dbReference type="InterPro" id="IPR017937">
    <property type="entry name" value="Thioredoxin_CS"/>
</dbReference>
<dbReference type="InterPro" id="IPR013766">
    <property type="entry name" value="Thioredoxin_domain"/>
</dbReference>
<dbReference type="STRING" id="83219.PM02_17760"/>
<evidence type="ECO:0000256" key="5">
    <source>
        <dbReference type="SAM" id="SignalP"/>
    </source>
</evidence>
<dbReference type="PANTHER" id="PTHR13887:SF14">
    <property type="entry name" value="DISULFIDE BOND FORMATION PROTEIN D"/>
    <property type="match status" value="1"/>
</dbReference>
<dbReference type="GO" id="GO:0015036">
    <property type="term" value="F:disulfide oxidoreductase activity"/>
    <property type="evidence" value="ECO:0007669"/>
    <property type="project" value="UniProtKB-ARBA"/>
</dbReference>
<dbReference type="eggNOG" id="COG1651">
    <property type="taxonomic scope" value="Bacteria"/>
</dbReference>
<dbReference type="Proteomes" id="UP000027337">
    <property type="component" value="Unassembled WGS sequence"/>
</dbReference>
<proteinExistence type="predicted"/>
<keyword evidence="1 5" id="KW-0732">Signal</keyword>
<evidence type="ECO:0000256" key="1">
    <source>
        <dbReference type="ARBA" id="ARBA00022729"/>
    </source>
</evidence>
<keyword evidence="2" id="KW-0560">Oxidoreductase</keyword>
<keyword evidence="8" id="KW-1185">Reference proteome</keyword>
<dbReference type="PANTHER" id="PTHR13887">
    <property type="entry name" value="GLUTATHIONE S-TRANSFERASE KAPPA"/>
    <property type="match status" value="1"/>
</dbReference>
<dbReference type="InterPro" id="IPR001853">
    <property type="entry name" value="DSBA-like_thioredoxin_dom"/>
</dbReference>
<evidence type="ECO:0000256" key="4">
    <source>
        <dbReference type="ARBA" id="ARBA00023284"/>
    </source>
</evidence>
<sequence length="245" mass="27377">MKLTKLAPFAIYAAALMPISAYADELSDERIKELVYEAILENPQIIMEAVRLLEERQQQDQAATAAAALETERDRLEQDPNAIVLANPDGDVTVVEFFDYNCPYCRRVMPQVDALVEQDPYVRLVYREWPILGEGSVFAARAALAARAQGKYEEFHVAMMEMQGRAEEASVLRIAREVGLDIDQLRRDMEAPEVDEHIQTSMELTRALGFSGTPSFVIGDALIPGFVEADVLIEQVGATREAKNQ</sequence>
<keyword evidence="4" id="KW-0676">Redox-active center</keyword>
<evidence type="ECO:0000256" key="3">
    <source>
        <dbReference type="ARBA" id="ARBA00023157"/>
    </source>
</evidence>
<accession>A0A061SLM1</accession>
<dbReference type="AlphaFoldDB" id="A0A061SLM1"/>
<evidence type="ECO:0000313" key="7">
    <source>
        <dbReference type="EMBL" id="KAJ01742.1"/>
    </source>
</evidence>
<organism evidence="7 8">
    <name type="scientific">Sulfitobacter mediterraneus</name>
    <dbReference type="NCBI Taxonomy" id="83219"/>
    <lineage>
        <taxon>Bacteria</taxon>
        <taxon>Pseudomonadati</taxon>
        <taxon>Pseudomonadota</taxon>
        <taxon>Alphaproteobacteria</taxon>
        <taxon>Rhodobacterales</taxon>
        <taxon>Roseobacteraceae</taxon>
        <taxon>Sulfitobacter</taxon>
    </lineage>
</organism>
<keyword evidence="3" id="KW-1015">Disulfide bond</keyword>
<dbReference type="InterPro" id="IPR041205">
    <property type="entry name" value="ScsC_N"/>
</dbReference>
<gene>
    <name evidence="7" type="ORF">PM02_17760</name>
</gene>
<dbReference type="Gene3D" id="3.40.30.10">
    <property type="entry name" value="Glutaredoxin"/>
    <property type="match status" value="1"/>
</dbReference>